<dbReference type="AlphaFoldDB" id="A0A561DXW5"/>
<dbReference type="RefSeq" id="WP_186446316.1">
    <property type="nucleotide sequence ID" value="NZ_VIVN01000001.1"/>
</dbReference>
<keyword evidence="2" id="KW-1185">Reference proteome</keyword>
<organism evidence="1 2">
    <name type="scientific">Neobacillus bataviensis</name>
    <dbReference type="NCBI Taxonomy" id="220685"/>
    <lineage>
        <taxon>Bacteria</taxon>
        <taxon>Bacillati</taxon>
        <taxon>Bacillota</taxon>
        <taxon>Bacilli</taxon>
        <taxon>Bacillales</taxon>
        <taxon>Bacillaceae</taxon>
        <taxon>Neobacillus</taxon>
    </lineage>
</organism>
<dbReference type="Proteomes" id="UP000319671">
    <property type="component" value="Unassembled WGS sequence"/>
</dbReference>
<gene>
    <name evidence="1" type="ORF">FB550_101229</name>
</gene>
<name>A0A561DXW5_9BACI</name>
<comment type="caution">
    <text evidence="1">The sequence shown here is derived from an EMBL/GenBank/DDBJ whole genome shotgun (WGS) entry which is preliminary data.</text>
</comment>
<sequence length="56" mass="6336">MVRNRAHKDPENNMKIFKNINQSGLNYVQSAIENTAESTDDATQNLVNQTMKNLGK</sequence>
<accession>A0A561DXW5</accession>
<evidence type="ECO:0000313" key="2">
    <source>
        <dbReference type="Proteomes" id="UP000319671"/>
    </source>
</evidence>
<dbReference type="EMBL" id="VIVN01000001">
    <property type="protein sequence ID" value="TWE08214.1"/>
    <property type="molecule type" value="Genomic_DNA"/>
</dbReference>
<reference evidence="1 2" key="1">
    <citation type="submission" date="2019-06" db="EMBL/GenBank/DDBJ databases">
        <title>Sorghum-associated microbial communities from plants grown in Nebraska, USA.</title>
        <authorList>
            <person name="Schachtman D."/>
        </authorList>
    </citation>
    <scope>NUCLEOTIDE SEQUENCE [LARGE SCALE GENOMIC DNA]</scope>
    <source>
        <strain evidence="1 2">2482</strain>
    </source>
</reference>
<protein>
    <submittedName>
        <fullName evidence="1">Uncharacterized protein</fullName>
    </submittedName>
</protein>
<evidence type="ECO:0000313" key="1">
    <source>
        <dbReference type="EMBL" id="TWE08214.1"/>
    </source>
</evidence>
<proteinExistence type="predicted"/>